<feature type="binding site" evidence="2">
    <location>
        <position position="73"/>
    </location>
    <ligand>
        <name>Fe cation</name>
        <dbReference type="ChEBI" id="CHEBI:24875"/>
    </ligand>
</feature>
<protein>
    <recommendedName>
        <fullName evidence="8">Pirin</fullName>
    </recommendedName>
</protein>
<evidence type="ECO:0000313" key="6">
    <source>
        <dbReference type="EMBL" id="GAX15620.1"/>
    </source>
</evidence>
<dbReference type="Pfam" id="PF02678">
    <property type="entry name" value="Pirin"/>
    <property type="match status" value="1"/>
</dbReference>
<dbReference type="InterPro" id="IPR011051">
    <property type="entry name" value="RmlC_Cupin_sf"/>
</dbReference>
<evidence type="ECO:0000313" key="7">
    <source>
        <dbReference type="Proteomes" id="UP000198406"/>
    </source>
</evidence>
<comment type="cofactor">
    <cofactor evidence="2">
        <name>Fe cation</name>
        <dbReference type="ChEBI" id="CHEBI:24875"/>
    </cofactor>
    <text evidence="2">Binds 1 Fe cation per subunit.</text>
</comment>
<feature type="binding site" evidence="2">
    <location>
        <position position="117"/>
    </location>
    <ligand>
        <name>Fe cation</name>
        <dbReference type="ChEBI" id="CHEBI:24875"/>
    </ligand>
</feature>
<dbReference type="EMBL" id="BDSP01000095">
    <property type="protein sequence ID" value="GAX15620.1"/>
    <property type="molecule type" value="Genomic_DNA"/>
</dbReference>
<keyword evidence="2" id="KW-0479">Metal-binding</keyword>
<accession>A0A1Z5JNL9</accession>
<feature type="domain" description="Pirin C-terminal" evidence="5">
    <location>
        <begin position="191"/>
        <end position="305"/>
    </location>
</feature>
<dbReference type="InParanoid" id="A0A1Z5JNL9"/>
<dbReference type="GO" id="GO:0046872">
    <property type="term" value="F:metal ion binding"/>
    <property type="evidence" value="ECO:0007669"/>
    <property type="project" value="UniProtKB-KW"/>
</dbReference>
<gene>
    <name evidence="6" type="ORF">FisN_3Hh091</name>
</gene>
<dbReference type="OrthoDB" id="198735at2759"/>
<dbReference type="SUPFAM" id="SSF51182">
    <property type="entry name" value="RmlC-like cupins"/>
    <property type="match status" value="1"/>
</dbReference>
<comment type="caution">
    <text evidence="6">The sequence shown here is derived from an EMBL/GenBank/DDBJ whole genome shotgun (WGS) entry which is preliminary data.</text>
</comment>
<proteinExistence type="inferred from homology"/>
<dbReference type="Pfam" id="PF05726">
    <property type="entry name" value="Pirin_C"/>
    <property type="match status" value="1"/>
</dbReference>
<dbReference type="Gene3D" id="2.60.120.10">
    <property type="entry name" value="Jelly Rolls"/>
    <property type="match status" value="2"/>
</dbReference>
<keyword evidence="7" id="KW-1185">Reference proteome</keyword>
<sequence>MTDPQRPLAALMPIQTITRQGVTHPFGDERTVKQAFPNPIPSEESDPFLMCDYFDAPSTGMAQHPDDFPINWHPHSGFDICSYLKKGFGRHGDSLGNRETFEAPGMQWISTGSGVEHAEGGATPAGQAVEGFQIWINVPADKKRLDPRYGTVPTQDLPALPLNEGKSTVRILAGEAFGTKGPFETVQPVQMLDFELQPSDEVSFPIADDFDTTILYVYDGELTHLNHQTGSHSQSSAIPQGSVILMDASMPDKRLIELKAGHQGASVMVFAGRKLRQPIAWHGPIVLNTQDEINETIRAIRSGQFPPVRVQWDYKKIASKPKE</sequence>
<organism evidence="6 7">
    <name type="scientific">Fistulifera solaris</name>
    <name type="common">Oleaginous diatom</name>
    <dbReference type="NCBI Taxonomy" id="1519565"/>
    <lineage>
        <taxon>Eukaryota</taxon>
        <taxon>Sar</taxon>
        <taxon>Stramenopiles</taxon>
        <taxon>Ochrophyta</taxon>
        <taxon>Bacillariophyta</taxon>
        <taxon>Bacillariophyceae</taxon>
        <taxon>Bacillariophycidae</taxon>
        <taxon>Naviculales</taxon>
        <taxon>Naviculaceae</taxon>
        <taxon>Fistulifera</taxon>
    </lineage>
</organism>
<dbReference type="Proteomes" id="UP000198406">
    <property type="component" value="Unassembled WGS sequence"/>
</dbReference>
<feature type="domain" description="Pirin N-terminal" evidence="4">
    <location>
        <begin position="34"/>
        <end position="136"/>
    </location>
</feature>
<evidence type="ECO:0008006" key="8">
    <source>
        <dbReference type="Google" id="ProtNLM"/>
    </source>
</evidence>
<dbReference type="InterPro" id="IPR014710">
    <property type="entry name" value="RmlC-like_jellyroll"/>
</dbReference>
<dbReference type="CDD" id="cd02247">
    <property type="entry name" value="cupin_pirin_C"/>
    <property type="match status" value="1"/>
</dbReference>
<dbReference type="InterPro" id="IPR012093">
    <property type="entry name" value="Pirin"/>
</dbReference>
<dbReference type="PANTHER" id="PTHR13903:SF8">
    <property type="entry name" value="PIRIN"/>
    <property type="match status" value="1"/>
</dbReference>
<keyword evidence="2" id="KW-0408">Iron</keyword>
<dbReference type="PIRSF" id="PIRSF006232">
    <property type="entry name" value="Pirin"/>
    <property type="match status" value="1"/>
</dbReference>
<dbReference type="PANTHER" id="PTHR13903">
    <property type="entry name" value="PIRIN-RELATED"/>
    <property type="match status" value="1"/>
</dbReference>
<feature type="binding site" evidence="2">
    <location>
        <position position="75"/>
    </location>
    <ligand>
        <name>Fe cation</name>
        <dbReference type="ChEBI" id="CHEBI:24875"/>
    </ligand>
</feature>
<reference evidence="6 7" key="1">
    <citation type="journal article" date="2015" name="Plant Cell">
        <title>Oil accumulation by the oleaginous diatom Fistulifera solaris as revealed by the genome and transcriptome.</title>
        <authorList>
            <person name="Tanaka T."/>
            <person name="Maeda Y."/>
            <person name="Veluchamy A."/>
            <person name="Tanaka M."/>
            <person name="Abida H."/>
            <person name="Marechal E."/>
            <person name="Bowler C."/>
            <person name="Muto M."/>
            <person name="Sunaga Y."/>
            <person name="Tanaka M."/>
            <person name="Yoshino T."/>
            <person name="Taniguchi T."/>
            <person name="Fukuda Y."/>
            <person name="Nemoto M."/>
            <person name="Matsumoto M."/>
            <person name="Wong P.S."/>
            <person name="Aburatani S."/>
            <person name="Fujibuchi W."/>
        </authorList>
    </citation>
    <scope>NUCLEOTIDE SEQUENCE [LARGE SCALE GENOMIC DNA]</scope>
    <source>
        <strain evidence="6 7">JPCC DA0580</strain>
    </source>
</reference>
<evidence type="ECO:0000256" key="3">
    <source>
        <dbReference type="RuleBase" id="RU003457"/>
    </source>
</evidence>
<evidence type="ECO:0000256" key="2">
    <source>
        <dbReference type="PIRSR" id="PIRSR006232-1"/>
    </source>
</evidence>
<evidence type="ECO:0000259" key="4">
    <source>
        <dbReference type="Pfam" id="PF02678"/>
    </source>
</evidence>
<evidence type="ECO:0000256" key="1">
    <source>
        <dbReference type="ARBA" id="ARBA00008416"/>
    </source>
</evidence>
<feature type="binding site" evidence="2">
    <location>
        <position position="119"/>
    </location>
    <ligand>
        <name>Fe cation</name>
        <dbReference type="ChEBI" id="CHEBI:24875"/>
    </ligand>
</feature>
<dbReference type="AlphaFoldDB" id="A0A1Z5JNL9"/>
<name>A0A1Z5JNL9_FISSO</name>
<evidence type="ECO:0000259" key="5">
    <source>
        <dbReference type="Pfam" id="PF05726"/>
    </source>
</evidence>
<dbReference type="InterPro" id="IPR003829">
    <property type="entry name" value="Pirin_N_dom"/>
</dbReference>
<comment type="similarity">
    <text evidence="1 3">Belongs to the pirin family.</text>
</comment>
<dbReference type="InterPro" id="IPR008778">
    <property type="entry name" value="Pirin_C_dom"/>
</dbReference>